<accession>A0A4S4JY37</accession>
<dbReference type="EMBL" id="JALP01000168">
    <property type="protein sequence ID" value="THG90175.1"/>
    <property type="molecule type" value="Genomic_DNA"/>
</dbReference>
<dbReference type="RefSeq" id="WP_160173428.1">
    <property type="nucleotide sequence ID" value="NZ_ALPT02000065.1"/>
</dbReference>
<dbReference type="AlphaFoldDB" id="A0A4S4JY37"/>
<sequence>MKKFKKEVEKHVNERKANVQDKGLYNIIEKIIKQDPAMKKWIEEE</sequence>
<comment type="caution">
    <text evidence="1">The sequence shown here is derived from an EMBL/GenBank/DDBJ whole genome shotgun (WGS) entry which is preliminary data.</text>
</comment>
<gene>
    <name evidence="1" type="ORF">AJ85_12300</name>
</gene>
<proteinExistence type="predicted"/>
<evidence type="ECO:0000313" key="1">
    <source>
        <dbReference type="EMBL" id="THG90175.1"/>
    </source>
</evidence>
<evidence type="ECO:0000313" key="2">
    <source>
        <dbReference type="Proteomes" id="UP000297014"/>
    </source>
</evidence>
<dbReference type="Proteomes" id="UP000297014">
    <property type="component" value="Unassembled WGS sequence"/>
</dbReference>
<organism evidence="1 2">
    <name type="scientific">Alkalihalobacillus alcalophilus ATCC 27647 = CGMCC 1.3604</name>
    <dbReference type="NCBI Taxonomy" id="1218173"/>
    <lineage>
        <taxon>Bacteria</taxon>
        <taxon>Bacillati</taxon>
        <taxon>Bacillota</taxon>
        <taxon>Bacilli</taxon>
        <taxon>Bacillales</taxon>
        <taxon>Bacillaceae</taxon>
        <taxon>Alkalihalobacillus</taxon>
    </lineage>
</organism>
<protein>
    <submittedName>
        <fullName evidence="1">Uncharacterized protein</fullName>
    </submittedName>
</protein>
<reference evidence="1 2" key="1">
    <citation type="submission" date="2014-01" db="EMBL/GenBank/DDBJ databases">
        <title>Draft genome sequencing of Bacillus alcalophilus CGMCC 1.3604.</title>
        <authorList>
            <person name="Yang J."/>
            <person name="Diao L."/>
            <person name="Yang S."/>
        </authorList>
    </citation>
    <scope>NUCLEOTIDE SEQUENCE [LARGE SCALE GENOMIC DNA]</scope>
    <source>
        <strain evidence="1 2">CGMCC 1.3604</strain>
    </source>
</reference>
<name>A0A4S4JY37_ALKAL</name>